<proteinExistence type="predicted"/>
<dbReference type="PROSITE" id="PS50109">
    <property type="entry name" value="HIS_KIN"/>
    <property type="match status" value="1"/>
</dbReference>
<keyword evidence="7" id="KW-0812">Transmembrane</keyword>
<evidence type="ECO:0000256" key="3">
    <source>
        <dbReference type="ARBA" id="ARBA00022553"/>
    </source>
</evidence>
<dbReference type="Gene3D" id="1.20.120.160">
    <property type="entry name" value="HPT domain"/>
    <property type="match status" value="1"/>
</dbReference>
<feature type="domain" description="HPt" evidence="10">
    <location>
        <begin position="664"/>
        <end position="763"/>
    </location>
</feature>
<protein>
    <recommendedName>
        <fullName evidence="2">histidine kinase</fullName>
        <ecNumber evidence="2">2.7.13.3</ecNumber>
    </recommendedName>
</protein>
<dbReference type="CDD" id="cd16922">
    <property type="entry name" value="HATPase_EvgS-ArcB-TorS-like"/>
    <property type="match status" value="1"/>
</dbReference>
<keyword evidence="7" id="KW-1133">Transmembrane helix</keyword>
<evidence type="ECO:0000259" key="9">
    <source>
        <dbReference type="PROSITE" id="PS50110"/>
    </source>
</evidence>
<dbReference type="SMART" id="SM00387">
    <property type="entry name" value="HATPase_c"/>
    <property type="match status" value="1"/>
</dbReference>
<evidence type="ECO:0000256" key="6">
    <source>
        <dbReference type="SAM" id="Coils"/>
    </source>
</evidence>
<dbReference type="CDD" id="cd00082">
    <property type="entry name" value="HisKA"/>
    <property type="match status" value="1"/>
</dbReference>
<dbReference type="InterPro" id="IPR005467">
    <property type="entry name" value="His_kinase_dom"/>
</dbReference>
<dbReference type="InterPro" id="IPR003661">
    <property type="entry name" value="HisK_dim/P_dom"/>
</dbReference>
<dbReference type="EMBL" id="JAPFPW010000030">
    <property type="protein sequence ID" value="MCW7755306.1"/>
    <property type="molecule type" value="Genomic_DNA"/>
</dbReference>
<dbReference type="InterPro" id="IPR001789">
    <property type="entry name" value="Sig_transdc_resp-reg_receiver"/>
</dbReference>
<feature type="transmembrane region" description="Helical" evidence="7">
    <location>
        <begin position="39"/>
        <end position="56"/>
    </location>
</feature>
<dbReference type="RefSeq" id="WP_265426246.1">
    <property type="nucleotide sequence ID" value="NZ_JAPFPW010000030.1"/>
</dbReference>
<keyword evidence="12" id="KW-1185">Reference proteome</keyword>
<dbReference type="InterPro" id="IPR004358">
    <property type="entry name" value="Sig_transdc_His_kin-like_C"/>
</dbReference>
<dbReference type="SMART" id="SM00448">
    <property type="entry name" value="REC"/>
    <property type="match status" value="1"/>
</dbReference>
<name>A0ABT3NCX5_9BACT</name>
<evidence type="ECO:0000256" key="4">
    <source>
        <dbReference type="PROSITE-ProRule" id="PRU00110"/>
    </source>
</evidence>
<feature type="coiled-coil region" evidence="6">
    <location>
        <begin position="216"/>
        <end position="267"/>
    </location>
</feature>
<feature type="modified residue" description="4-aspartylphosphate" evidence="5">
    <location>
        <position position="564"/>
    </location>
</feature>
<dbReference type="PANTHER" id="PTHR45339">
    <property type="entry name" value="HYBRID SIGNAL TRANSDUCTION HISTIDINE KINASE J"/>
    <property type="match status" value="1"/>
</dbReference>
<feature type="domain" description="Histidine kinase" evidence="8">
    <location>
        <begin position="267"/>
        <end position="488"/>
    </location>
</feature>
<evidence type="ECO:0000256" key="7">
    <source>
        <dbReference type="SAM" id="Phobius"/>
    </source>
</evidence>
<dbReference type="Proteomes" id="UP001209681">
    <property type="component" value="Unassembled WGS sequence"/>
</dbReference>
<evidence type="ECO:0000259" key="8">
    <source>
        <dbReference type="PROSITE" id="PS50109"/>
    </source>
</evidence>
<dbReference type="PANTHER" id="PTHR45339:SF5">
    <property type="entry name" value="HISTIDINE KINASE"/>
    <property type="match status" value="1"/>
</dbReference>
<comment type="catalytic activity">
    <reaction evidence="1">
        <text>ATP + protein L-histidine = ADP + protein N-phospho-L-histidine.</text>
        <dbReference type="EC" id="2.7.13.3"/>
    </reaction>
</comment>
<evidence type="ECO:0000256" key="2">
    <source>
        <dbReference type="ARBA" id="ARBA00012438"/>
    </source>
</evidence>
<dbReference type="PROSITE" id="PS50894">
    <property type="entry name" value="HPT"/>
    <property type="match status" value="1"/>
</dbReference>
<evidence type="ECO:0000313" key="11">
    <source>
        <dbReference type="EMBL" id="MCW7755306.1"/>
    </source>
</evidence>
<feature type="transmembrane region" description="Helical" evidence="7">
    <location>
        <begin position="127"/>
        <end position="147"/>
    </location>
</feature>
<dbReference type="SUPFAM" id="SSF52172">
    <property type="entry name" value="CheY-like"/>
    <property type="match status" value="1"/>
</dbReference>
<dbReference type="Pfam" id="PF00072">
    <property type="entry name" value="Response_reg"/>
    <property type="match status" value="1"/>
</dbReference>
<dbReference type="Gene3D" id="3.40.50.2300">
    <property type="match status" value="1"/>
</dbReference>
<dbReference type="Gene3D" id="1.10.287.130">
    <property type="match status" value="1"/>
</dbReference>
<gene>
    <name evidence="11" type="ORF">OOT00_15070</name>
</gene>
<keyword evidence="7" id="KW-0472">Membrane</keyword>
<dbReference type="InterPro" id="IPR003594">
    <property type="entry name" value="HATPase_dom"/>
</dbReference>
<dbReference type="InterPro" id="IPR036097">
    <property type="entry name" value="HisK_dim/P_sf"/>
</dbReference>
<sequence length="763" mass="85923">MIIFWAGVKKKVNQAACGDPCVSPYYREQIQLIYRQSRSIMAAAVINGLFLVWILWEWVPRFFLLLWFLVHLIAVILRYGNSWAYGRDGGRDLKPEKWGRHFQAGLMLSAILWGAAGFFFFPEESVQAQAFLCLVLCGMAAGTTGVYAAVPRMVVAYTLIVLTPVIVRFFMAGTPLHFSAGGLTIVYLLLMMSMTRHLSGALRETFEIRDENRGLIAFLEREKDKVETLNRELAREIRAKEAIARSLTEAKEEAERANKAKTAFLANMSHEIRTPMNAITGMLGLLQESPLNPEQKNWAFHIESGAEALLALIDDILDVSKIEAGRLELEWIPFSPVDVIEAVRRILGPAIRDKNLTFDVDVDPRIPEKLLGDPSRFRQILLNFVGNAMKFTQRGRIDLRLVMKSRNSHGVRFRVEVEDTGVGIPDEIKARIFRAFSQGDASTTRKYGGSGLGLYISRQLIEKMGGTVGFRSRNGEGTLFWFEMILPLVSSLEISGRGLESDKEPMLTSGKGYRVLLVEDHPVNREVAEGVLRSLGFAVYSVENGKKALEWLEKEGLPDLVLMDGQMPEMDGFEATAEIRRHYGSRLPVIALTAHALMGDRERFLAAGMDDYLTKPLRKQNLEKVLIKYLKTGATFRQNSEAVCVEGQGSAIDREALVAIVGDNPRVQRVLLRNCIDSHPQELAIMDRALEEEDYETFGRLAHKLTGALRYLAARRAAVLGENLQKVLIENEKDRIPMIYNGFRQSCEEVHKEARILLDEMEL</sequence>
<dbReference type="SUPFAM" id="SSF55874">
    <property type="entry name" value="ATPase domain of HSP90 chaperone/DNA topoisomerase II/histidine kinase"/>
    <property type="match status" value="1"/>
</dbReference>
<keyword evidence="3 5" id="KW-0597">Phosphoprotein</keyword>
<feature type="modified residue" description="Phosphohistidine" evidence="4">
    <location>
        <position position="703"/>
    </location>
</feature>
<feature type="transmembrane region" description="Helical" evidence="7">
    <location>
        <begin position="62"/>
        <end position="80"/>
    </location>
</feature>
<evidence type="ECO:0000259" key="10">
    <source>
        <dbReference type="PROSITE" id="PS50894"/>
    </source>
</evidence>
<dbReference type="Pfam" id="PF00512">
    <property type="entry name" value="HisKA"/>
    <property type="match status" value="1"/>
</dbReference>
<dbReference type="Pfam" id="PF02518">
    <property type="entry name" value="HATPase_c"/>
    <property type="match status" value="1"/>
</dbReference>
<dbReference type="CDD" id="cd17546">
    <property type="entry name" value="REC_hyHK_CKI1_RcsC-like"/>
    <property type="match status" value="1"/>
</dbReference>
<dbReference type="InterPro" id="IPR036890">
    <property type="entry name" value="HATPase_C_sf"/>
</dbReference>
<dbReference type="SMART" id="SM00388">
    <property type="entry name" value="HisKA"/>
    <property type="match status" value="1"/>
</dbReference>
<feature type="domain" description="Response regulatory" evidence="9">
    <location>
        <begin position="514"/>
        <end position="630"/>
    </location>
</feature>
<dbReference type="SUPFAM" id="SSF47384">
    <property type="entry name" value="Homodimeric domain of signal transducing histidine kinase"/>
    <property type="match status" value="1"/>
</dbReference>
<dbReference type="EC" id="2.7.13.3" evidence="2"/>
<evidence type="ECO:0000313" key="12">
    <source>
        <dbReference type="Proteomes" id="UP001209681"/>
    </source>
</evidence>
<dbReference type="SUPFAM" id="SSF47226">
    <property type="entry name" value="Histidine-containing phosphotransfer domain, HPT domain"/>
    <property type="match status" value="1"/>
</dbReference>
<evidence type="ECO:0000256" key="1">
    <source>
        <dbReference type="ARBA" id="ARBA00000085"/>
    </source>
</evidence>
<reference evidence="11 12" key="1">
    <citation type="submission" date="2022-11" db="EMBL/GenBank/DDBJ databases">
        <title>Desulfobotulus tamanensis H1 sp. nov. - anaerobic, alkaliphilic, sulphate reducing bacterium isolated from terrestrial mud volcano.</title>
        <authorList>
            <person name="Frolova A."/>
            <person name="Merkel A.Y."/>
            <person name="Slobodkin A.I."/>
        </authorList>
    </citation>
    <scope>NUCLEOTIDE SEQUENCE [LARGE SCALE GENOMIC DNA]</scope>
    <source>
        <strain evidence="11 12">H1</strain>
    </source>
</reference>
<dbReference type="Gene3D" id="3.30.565.10">
    <property type="entry name" value="Histidine kinase-like ATPase, C-terminal domain"/>
    <property type="match status" value="1"/>
</dbReference>
<dbReference type="PROSITE" id="PS50110">
    <property type="entry name" value="RESPONSE_REGULATORY"/>
    <property type="match status" value="1"/>
</dbReference>
<feature type="transmembrane region" description="Helical" evidence="7">
    <location>
        <begin position="177"/>
        <end position="194"/>
    </location>
</feature>
<dbReference type="Pfam" id="PF01627">
    <property type="entry name" value="Hpt"/>
    <property type="match status" value="1"/>
</dbReference>
<evidence type="ECO:0000256" key="5">
    <source>
        <dbReference type="PROSITE-ProRule" id="PRU00169"/>
    </source>
</evidence>
<dbReference type="PRINTS" id="PR00344">
    <property type="entry name" value="BCTRLSENSOR"/>
</dbReference>
<dbReference type="InterPro" id="IPR011006">
    <property type="entry name" value="CheY-like_superfamily"/>
</dbReference>
<feature type="transmembrane region" description="Helical" evidence="7">
    <location>
        <begin position="101"/>
        <end position="121"/>
    </location>
</feature>
<comment type="caution">
    <text evidence="11">The sequence shown here is derived from an EMBL/GenBank/DDBJ whole genome shotgun (WGS) entry which is preliminary data.</text>
</comment>
<keyword evidence="6" id="KW-0175">Coiled coil</keyword>
<dbReference type="InterPro" id="IPR036641">
    <property type="entry name" value="HPT_dom_sf"/>
</dbReference>
<accession>A0ABT3NCX5</accession>
<dbReference type="InterPro" id="IPR008207">
    <property type="entry name" value="Sig_transdc_His_kin_Hpt_dom"/>
</dbReference>
<organism evidence="11 12">
    <name type="scientific">Desulfobotulus pelophilus</name>
    <dbReference type="NCBI Taxonomy" id="2823377"/>
    <lineage>
        <taxon>Bacteria</taxon>
        <taxon>Pseudomonadati</taxon>
        <taxon>Thermodesulfobacteriota</taxon>
        <taxon>Desulfobacteria</taxon>
        <taxon>Desulfobacterales</taxon>
        <taxon>Desulfobacteraceae</taxon>
        <taxon>Desulfobotulus</taxon>
    </lineage>
</organism>